<accession>A0A840Q707</accession>
<dbReference type="EMBL" id="JACHIW010000001">
    <property type="protein sequence ID" value="MBB5155491.1"/>
    <property type="molecule type" value="Genomic_DNA"/>
</dbReference>
<organism evidence="1 2">
    <name type="scientific">Saccharopolyspora phatthalungensis</name>
    <dbReference type="NCBI Taxonomy" id="664693"/>
    <lineage>
        <taxon>Bacteria</taxon>
        <taxon>Bacillati</taxon>
        <taxon>Actinomycetota</taxon>
        <taxon>Actinomycetes</taxon>
        <taxon>Pseudonocardiales</taxon>
        <taxon>Pseudonocardiaceae</taxon>
        <taxon>Saccharopolyspora</taxon>
    </lineage>
</organism>
<gene>
    <name evidence="1" type="ORF">BJ970_003025</name>
</gene>
<protein>
    <submittedName>
        <fullName evidence="1">Uncharacterized protein</fullName>
    </submittedName>
</protein>
<evidence type="ECO:0000313" key="2">
    <source>
        <dbReference type="Proteomes" id="UP000584374"/>
    </source>
</evidence>
<dbReference type="Proteomes" id="UP000584374">
    <property type="component" value="Unassembled WGS sequence"/>
</dbReference>
<name>A0A840Q707_9PSEU</name>
<evidence type="ECO:0000313" key="1">
    <source>
        <dbReference type="EMBL" id="MBB5155491.1"/>
    </source>
</evidence>
<keyword evidence="2" id="KW-1185">Reference proteome</keyword>
<dbReference type="AlphaFoldDB" id="A0A840Q707"/>
<reference evidence="1 2" key="1">
    <citation type="submission" date="2020-08" db="EMBL/GenBank/DDBJ databases">
        <title>Sequencing the genomes of 1000 actinobacteria strains.</title>
        <authorList>
            <person name="Klenk H.-P."/>
        </authorList>
    </citation>
    <scope>NUCLEOTIDE SEQUENCE [LARGE SCALE GENOMIC DNA]</scope>
    <source>
        <strain evidence="1 2">DSM 45584</strain>
    </source>
</reference>
<comment type="caution">
    <text evidence="1">The sequence shown here is derived from an EMBL/GenBank/DDBJ whole genome shotgun (WGS) entry which is preliminary data.</text>
</comment>
<proteinExistence type="predicted"/>
<sequence length="85" mass="9226">MAANVGESLVRATAGADRVFTSGRLTAERSNPERDLLDAVSDTQVAHGTESSWYRSAPFDSMIHVGEAWLHDACTTPSWRGFSTL</sequence>